<dbReference type="GO" id="GO:0009307">
    <property type="term" value="P:DNA restriction-modification system"/>
    <property type="evidence" value="ECO:0007669"/>
    <property type="project" value="UniProtKB-KW"/>
</dbReference>
<evidence type="ECO:0000313" key="6">
    <source>
        <dbReference type="EMBL" id="OUD03970.1"/>
    </source>
</evidence>
<evidence type="ECO:0000256" key="1">
    <source>
        <dbReference type="ARBA" id="ARBA00010923"/>
    </source>
</evidence>
<dbReference type="PANTHER" id="PTHR43140">
    <property type="entry name" value="TYPE-1 RESTRICTION ENZYME ECOKI SPECIFICITY PROTEIN"/>
    <property type="match status" value="1"/>
</dbReference>
<dbReference type="Gene3D" id="3.90.220.20">
    <property type="entry name" value="DNA methylase specificity domains"/>
    <property type="match status" value="1"/>
</dbReference>
<dbReference type="EMBL" id="NGFN01000025">
    <property type="protein sequence ID" value="OUD03970.1"/>
    <property type="molecule type" value="Genomic_DNA"/>
</dbReference>
<protein>
    <recommendedName>
        <fullName evidence="5">Type I restriction modification DNA specificity domain-containing protein</fullName>
    </recommendedName>
</protein>
<evidence type="ECO:0000259" key="5">
    <source>
        <dbReference type="Pfam" id="PF01420"/>
    </source>
</evidence>
<evidence type="ECO:0000256" key="4">
    <source>
        <dbReference type="ARBA" id="ARBA00038652"/>
    </source>
</evidence>
<comment type="caution">
    <text evidence="6">The sequence shown here is derived from an EMBL/GenBank/DDBJ whole genome shotgun (WGS) entry which is preliminary data.</text>
</comment>
<dbReference type="PANTHER" id="PTHR43140:SF1">
    <property type="entry name" value="TYPE I RESTRICTION ENZYME ECOKI SPECIFICITY SUBUNIT"/>
    <property type="match status" value="1"/>
</dbReference>
<organism evidence="6 7">
    <name type="scientific">Streptomyces swartbergensis</name>
    <dbReference type="NCBI Taxonomy" id="487165"/>
    <lineage>
        <taxon>Bacteria</taxon>
        <taxon>Bacillati</taxon>
        <taxon>Actinomycetota</taxon>
        <taxon>Actinomycetes</taxon>
        <taxon>Kitasatosporales</taxon>
        <taxon>Streptomycetaceae</taxon>
        <taxon>Streptomyces</taxon>
    </lineage>
</organism>
<dbReference type="CDD" id="cd17253">
    <property type="entry name" value="RMtype1_S_Eco933I-TRD2-CR2_like"/>
    <property type="match status" value="1"/>
</dbReference>
<proteinExistence type="inferred from homology"/>
<evidence type="ECO:0000256" key="3">
    <source>
        <dbReference type="ARBA" id="ARBA00023125"/>
    </source>
</evidence>
<keyword evidence="3" id="KW-0238">DNA-binding</keyword>
<keyword evidence="7" id="KW-1185">Reference proteome</keyword>
<feature type="domain" description="Type I restriction modification DNA specificity" evidence="5">
    <location>
        <begin position="44"/>
        <end position="208"/>
    </location>
</feature>
<dbReference type="InterPro" id="IPR051212">
    <property type="entry name" value="Type-I_RE_S_subunit"/>
</dbReference>
<accession>A0A243SAB6</accession>
<comment type="similarity">
    <text evidence="1">Belongs to the type-I restriction system S methylase family.</text>
</comment>
<dbReference type="InterPro" id="IPR044946">
    <property type="entry name" value="Restrct_endonuc_typeI_TRD_sf"/>
</dbReference>
<dbReference type="SUPFAM" id="SSF116734">
    <property type="entry name" value="DNA methylase specificity domain"/>
    <property type="match status" value="1"/>
</dbReference>
<dbReference type="AlphaFoldDB" id="A0A243SAB6"/>
<dbReference type="InterPro" id="IPR000055">
    <property type="entry name" value="Restrct_endonuc_typeI_TRD"/>
</dbReference>
<dbReference type="Proteomes" id="UP000195105">
    <property type="component" value="Unassembled WGS sequence"/>
</dbReference>
<comment type="subunit">
    <text evidence="4">The methyltransferase is composed of M and S polypeptides.</text>
</comment>
<keyword evidence="2" id="KW-0680">Restriction system</keyword>
<gene>
    <name evidence="6" type="ORF">CA983_06890</name>
</gene>
<name>A0A243SAB6_9ACTN</name>
<dbReference type="Pfam" id="PF01420">
    <property type="entry name" value="Methylase_S"/>
    <property type="match status" value="1"/>
</dbReference>
<sequence>MRRAEALFARVTEFTSGIAMETGDFVAPLPEAAGSIDGQLPRVPADWRWIRLGDLADVVGGVTKDKKKQSDPDLPEVPYLRVANVQRGHLNLDNVAHIRVPQKKADQLQLQEGDVLMNEGGDRDKLGRGWVWRGEIPNAIHQNHVFRARIRDDMLIPELLSWYANGAAKWFEENGKQSTNLASISLSKIKNLPVPVPPQAEQRRIAQQIEERLIQLGHARSVTERVLRQGAKLRNALLRKAFQGDLVPQSEADEPAATLLTRIAAERGAQPKRTRRAKPPAQ</sequence>
<reference evidence="6 7" key="1">
    <citation type="submission" date="2017-05" db="EMBL/GenBank/DDBJ databases">
        <title>Biotechnological potential of actinobacteria isolated from South African environments.</title>
        <authorList>
            <person name="Le Roes-Hill M."/>
            <person name="Prins A."/>
            <person name="Durrell K.A."/>
        </authorList>
    </citation>
    <scope>NUCLEOTIDE SEQUENCE [LARGE SCALE GENOMIC DNA]</scope>
    <source>
        <strain evidence="6 7">HMC13</strain>
    </source>
</reference>
<feature type="non-terminal residue" evidence="6">
    <location>
        <position position="282"/>
    </location>
</feature>
<evidence type="ECO:0000256" key="2">
    <source>
        <dbReference type="ARBA" id="ARBA00022747"/>
    </source>
</evidence>
<evidence type="ECO:0000313" key="7">
    <source>
        <dbReference type="Proteomes" id="UP000195105"/>
    </source>
</evidence>
<dbReference type="GO" id="GO:0003677">
    <property type="term" value="F:DNA binding"/>
    <property type="evidence" value="ECO:0007669"/>
    <property type="project" value="UniProtKB-KW"/>
</dbReference>